<evidence type="ECO:0000313" key="2">
    <source>
        <dbReference type="EMBL" id="KGX91046.1"/>
    </source>
</evidence>
<keyword evidence="1" id="KW-0812">Transmembrane</keyword>
<keyword evidence="3" id="KW-1185">Reference proteome</keyword>
<comment type="caution">
    <text evidence="2">The sequence shown here is derived from an EMBL/GenBank/DDBJ whole genome shotgun (WGS) entry which is preliminary data.</text>
</comment>
<evidence type="ECO:0000313" key="3">
    <source>
        <dbReference type="Proteomes" id="UP000030403"/>
    </source>
</evidence>
<organism evidence="2 3">
    <name type="scientific">Pontibacillus marinus BH030004 = DSM 16465</name>
    <dbReference type="NCBI Taxonomy" id="1385511"/>
    <lineage>
        <taxon>Bacteria</taxon>
        <taxon>Bacillati</taxon>
        <taxon>Bacillota</taxon>
        <taxon>Bacilli</taxon>
        <taxon>Bacillales</taxon>
        <taxon>Bacillaceae</taxon>
        <taxon>Pontibacillus</taxon>
    </lineage>
</organism>
<gene>
    <name evidence="2" type="ORF">N783_13610</name>
</gene>
<dbReference type="STRING" id="1385511.GCA_000425225_00258"/>
<accession>A0A0A5GCX1</accession>
<evidence type="ECO:0000256" key="1">
    <source>
        <dbReference type="SAM" id="Phobius"/>
    </source>
</evidence>
<dbReference type="RefSeq" id="WP_027447751.1">
    <property type="nucleotide sequence ID" value="NZ_AVPF01000004.1"/>
</dbReference>
<proteinExistence type="predicted"/>
<keyword evidence="1" id="KW-0472">Membrane</keyword>
<reference evidence="2 3" key="1">
    <citation type="submission" date="2013-08" db="EMBL/GenBank/DDBJ databases">
        <authorList>
            <person name="Huang J."/>
            <person name="Wang G."/>
        </authorList>
    </citation>
    <scope>NUCLEOTIDE SEQUENCE [LARGE SCALE GENOMIC DNA]</scope>
    <source>
        <strain evidence="2 3">BH030004</strain>
    </source>
</reference>
<feature type="transmembrane region" description="Helical" evidence="1">
    <location>
        <begin position="34"/>
        <end position="52"/>
    </location>
</feature>
<name>A0A0A5GCX1_9BACI</name>
<sequence>MNFKAHLEIFNIATTIGLTVAIPLLFILDQYTFSTINYAITTMCGINWVLIITNNQMARELWDKWTRK</sequence>
<dbReference type="EMBL" id="AVPF01000004">
    <property type="protein sequence ID" value="KGX91046.1"/>
    <property type="molecule type" value="Genomic_DNA"/>
</dbReference>
<dbReference type="AlphaFoldDB" id="A0A0A5GCX1"/>
<feature type="transmembrane region" description="Helical" evidence="1">
    <location>
        <begin position="9"/>
        <end position="28"/>
    </location>
</feature>
<protein>
    <submittedName>
        <fullName evidence="2">Uncharacterized protein</fullName>
    </submittedName>
</protein>
<dbReference type="Proteomes" id="UP000030403">
    <property type="component" value="Unassembled WGS sequence"/>
</dbReference>
<keyword evidence="1" id="KW-1133">Transmembrane helix</keyword>